<dbReference type="eggNOG" id="COG1309">
    <property type="taxonomic scope" value="Bacteria"/>
</dbReference>
<sequence length="203" mass="23010">MALAKPVKTRRRGATLEHAIINVAWKKLHEHGYTNLTMEMIATAANTSRSVLARRWESKPMLVLAALQHQLAKHPRHVPDMGDVRSELLEYLNRLSVFAPIFSTVNALLENEAFRKKFASPAELRMALRAGQPDNLDLIYERAAIRGEIDPNKINPAIQTLLRDLLRHHVMMHRCAPPESLRIAWVDTVFLPLVRPAGQPTRA</sequence>
<evidence type="ECO:0000313" key="6">
    <source>
        <dbReference type="EMBL" id="ETF04021.1"/>
    </source>
</evidence>
<protein>
    <submittedName>
        <fullName evidence="6">TetR family transcriptional regulator</fullName>
    </submittedName>
</protein>
<dbReference type="RefSeq" id="WP_024003517.1">
    <property type="nucleotide sequence ID" value="NZ_KI650979.1"/>
</dbReference>
<dbReference type="PROSITE" id="PS50977">
    <property type="entry name" value="HTH_TETR_2"/>
    <property type="match status" value="1"/>
</dbReference>
<dbReference type="PATRIC" id="fig|1424334.3.peg.448"/>
<dbReference type="GO" id="GO:0003677">
    <property type="term" value="F:DNA binding"/>
    <property type="evidence" value="ECO:0007669"/>
    <property type="project" value="UniProtKB-UniRule"/>
</dbReference>
<keyword evidence="2 4" id="KW-0238">DNA-binding</keyword>
<feature type="domain" description="HTH tetR-type" evidence="5">
    <location>
        <begin position="14"/>
        <end position="74"/>
    </location>
</feature>
<keyword evidence="3" id="KW-0804">Transcription</keyword>
<keyword evidence="1" id="KW-0805">Transcription regulation</keyword>
<evidence type="ECO:0000256" key="4">
    <source>
        <dbReference type="PROSITE-ProRule" id="PRU00335"/>
    </source>
</evidence>
<dbReference type="HOGENOM" id="CLU_069356_25_3_4"/>
<keyword evidence="7" id="KW-1185">Reference proteome</keyword>
<feature type="DNA-binding region" description="H-T-H motif" evidence="4">
    <location>
        <begin position="37"/>
        <end position="56"/>
    </location>
</feature>
<dbReference type="STRING" id="1424334.W822_02245"/>
<gene>
    <name evidence="6" type="ORF">W822_02245</name>
</gene>
<name>V8QVT4_9BURK</name>
<accession>V8QVT4</accession>
<proteinExistence type="predicted"/>
<evidence type="ECO:0000256" key="1">
    <source>
        <dbReference type="ARBA" id="ARBA00023015"/>
    </source>
</evidence>
<reference evidence="6 7" key="1">
    <citation type="journal article" date="2014" name="Genome Announc.">
        <title>Draft Genome Sequence of Advenella kashmirensis Strain W13003, a Polycyclic Aromatic Hydrocarbon-Degrading Bacterium.</title>
        <authorList>
            <person name="Wang X."/>
            <person name="Jin D."/>
            <person name="Zhou L."/>
            <person name="Wu L."/>
            <person name="An W."/>
            <person name="Zhao L."/>
        </authorList>
    </citation>
    <scope>NUCLEOTIDE SEQUENCE [LARGE SCALE GENOMIC DNA]</scope>
    <source>
        <strain evidence="6 7">W13003</strain>
    </source>
</reference>
<evidence type="ECO:0000256" key="2">
    <source>
        <dbReference type="ARBA" id="ARBA00023125"/>
    </source>
</evidence>
<dbReference type="Gene3D" id="1.10.357.10">
    <property type="entry name" value="Tetracycline Repressor, domain 2"/>
    <property type="match status" value="1"/>
</dbReference>
<dbReference type="SUPFAM" id="SSF46689">
    <property type="entry name" value="Homeodomain-like"/>
    <property type="match status" value="1"/>
</dbReference>
<dbReference type="AlphaFoldDB" id="V8QVT4"/>
<evidence type="ECO:0000259" key="5">
    <source>
        <dbReference type="PROSITE" id="PS50977"/>
    </source>
</evidence>
<dbReference type="Proteomes" id="UP000018733">
    <property type="component" value="Unassembled WGS sequence"/>
</dbReference>
<dbReference type="Pfam" id="PF00440">
    <property type="entry name" value="TetR_N"/>
    <property type="match status" value="1"/>
</dbReference>
<dbReference type="Pfam" id="PF16859">
    <property type="entry name" value="TetR_C_11"/>
    <property type="match status" value="1"/>
</dbReference>
<dbReference type="EMBL" id="AYXT01000001">
    <property type="protein sequence ID" value="ETF04021.1"/>
    <property type="molecule type" value="Genomic_DNA"/>
</dbReference>
<evidence type="ECO:0000313" key="7">
    <source>
        <dbReference type="Proteomes" id="UP000018733"/>
    </source>
</evidence>
<dbReference type="InterPro" id="IPR001647">
    <property type="entry name" value="HTH_TetR"/>
</dbReference>
<evidence type="ECO:0000256" key="3">
    <source>
        <dbReference type="ARBA" id="ARBA00023163"/>
    </source>
</evidence>
<dbReference type="OrthoDB" id="9796019at2"/>
<comment type="caution">
    <text evidence="6">The sequence shown here is derived from an EMBL/GenBank/DDBJ whole genome shotgun (WGS) entry which is preliminary data.</text>
</comment>
<organism evidence="6 7">
    <name type="scientific">Advenella kashmirensis W13003</name>
    <dbReference type="NCBI Taxonomy" id="1424334"/>
    <lineage>
        <taxon>Bacteria</taxon>
        <taxon>Pseudomonadati</taxon>
        <taxon>Pseudomonadota</taxon>
        <taxon>Betaproteobacteria</taxon>
        <taxon>Burkholderiales</taxon>
        <taxon>Alcaligenaceae</taxon>
    </lineage>
</organism>
<dbReference type="InterPro" id="IPR009057">
    <property type="entry name" value="Homeodomain-like_sf"/>
</dbReference>
<dbReference type="InterPro" id="IPR011075">
    <property type="entry name" value="TetR_C"/>
</dbReference>
<dbReference type="Gene3D" id="1.10.10.60">
    <property type="entry name" value="Homeodomain-like"/>
    <property type="match status" value="1"/>
</dbReference>